<comment type="caution">
    <text evidence="4">The sequence shown here is derived from an EMBL/GenBank/DDBJ whole genome shotgun (WGS) entry which is preliminary data.</text>
</comment>
<dbReference type="GO" id="GO:0003839">
    <property type="term" value="F:gamma-glutamylcyclotransferase activity"/>
    <property type="evidence" value="ECO:0007669"/>
    <property type="project" value="InterPro"/>
</dbReference>
<evidence type="ECO:0000256" key="3">
    <source>
        <dbReference type="PIRSR" id="PIRSR617939-2"/>
    </source>
</evidence>
<feature type="binding site" evidence="3">
    <location>
        <position position="120"/>
    </location>
    <ligand>
        <name>substrate</name>
    </ligand>
</feature>
<evidence type="ECO:0000313" key="4">
    <source>
        <dbReference type="EMBL" id="NYE49738.1"/>
    </source>
</evidence>
<dbReference type="Gene3D" id="3.10.490.10">
    <property type="entry name" value="Gamma-glutamyl cyclotransferase-like"/>
    <property type="match status" value="1"/>
</dbReference>
<keyword evidence="1" id="KW-0456">Lyase</keyword>
<feature type="active site" description="Proton acceptor" evidence="2">
    <location>
        <position position="79"/>
    </location>
</feature>
<dbReference type="PANTHER" id="PTHR12935:SF0">
    <property type="entry name" value="GAMMA-GLUTAMYLCYCLOTRANSFERASE"/>
    <property type="match status" value="1"/>
</dbReference>
<sequence length="148" mass="16268">MPLYAAYGNNLDPEQMAKRAPHSPLWSTGWLEGWRLTFGGGETQWGGALATLVEQRESSVFVALYDVPEWDESLLDSWEGTDLGVYSRIRLRAQTLLDGDVPVWVHVLNDYEGGLPSALYLGVLAEAAEKAGAPPDYVADLRSRPCTS</sequence>
<dbReference type="Proteomes" id="UP000589036">
    <property type="component" value="Unassembled WGS sequence"/>
</dbReference>
<dbReference type="SUPFAM" id="SSF110857">
    <property type="entry name" value="Gamma-glutamyl cyclotransferase-like"/>
    <property type="match status" value="1"/>
</dbReference>
<evidence type="ECO:0008006" key="6">
    <source>
        <dbReference type="Google" id="ProtNLM"/>
    </source>
</evidence>
<dbReference type="Pfam" id="PF13772">
    <property type="entry name" value="AIG2_2"/>
    <property type="match status" value="1"/>
</dbReference>
<dbReference type="CDD" id="cd06661">
    <property type="entry name" value="GGCT_like"/>
    <property type="match status" value="1"/>
</dbReference>
<evidence type="ECO:0000256" key="1">
    <source>
        <dbReference type="ARBA" id="ARBA00023239"/>
    </source>
</evidence>
<name>A0A852U0K9_9ACTN</name>
<dbReference type="EMBL" id="JACCCC010000001">
    <property type="protein sequence ID" value="NYE49738.1"/>
    <property type="molecule type" value="Genomic_DNA"/>
</dbReference>
<dbReference type="AlphaFoldDB" id="A0A852U0K9"/>
<dbReference type="InterPro" id="IPR017939">
    <property type="entry name" value="G-Glutamylcylcotransferase"/>
</dbReference>
<evidence type="ECO:0000313" key="5">
    <source>
        <dbReference type="Proteomes" id="UP000589036"/>
    </source>
</evidence>
<organism evidence="4 5">
    <name type="scientific">Spinactinospora alkalitolerans</name>
    <dbReference type="NCBI Taxonomy" id="687207"/>
    <lineage>
        <taxon>Bacteria</taxon>
        <taxon>Bacillati</taxon>
        <taxon>Actinomycetota</taxon>
        <taxon>Actinomycetes</taxon>
        <taxon>Streptosporangiales</taxon>
        <taxon>Nocardiopsidaceae</taxon>
        <taxon>Spinactinospora</taxon>
    </lineage>
</organism>
<evidence type="ECO:0000256" key="2">
    <source>
        <dbReference type="PIRSR" id="PIRSR617939-1"/>
    </source>
</evidence>
<dbReference type="InterPro" id="IPR013024">
    <property type="entry name" value="GGCT-like"/>
</dbReference>
<dbReference type="InterPro" id="IPR036568">
    <property type="entry name" value="GGCT-like_sf"/>
</dbReference>
<gene>
    <name evidence="4" type="ORF">HDA32_004858</name>
</gene>
<proteinExistence type="predicted"/>
<protein>
    <recommendedName>
        <fullName evidence="6">Gamma-glutamylcyclotransferase</fullName>
    </recommendedName>
</protein>
<accession>A0A852U0K9</accession>
<dbReference type="PANTHER" id="PTHR12935">
    <property type="entry name" value="GAMMA-GLUTAMYLCYCLOTRANSFERASE"/>
    <property type="match status" value="1"/>
</dbReference>
<keyword evidence="5" id="KW-1185">Reference proteome</keyword>
<dbReference type="RefSeq" id="WP_179645351.1">
    <property type="nucleotide sequence ID" value="NZ_BAAAYY010000037.1"/>
</dbReference>
<reference evidence="4 5" key="1">
    <citation type="submission" date="2020-07" db="EMBL/GenBank/DDBJ databases">
        <title>Sequencing the genomes of 1000 actinobacteria strains.</title>
        <authorList>
            <person name="Klenk H.-P."/>
        </authorList>
    </citation>
    <scope>NUCLEOTIDE SEQUENCE [LARGE SCALE GENOMIC DNA]</scope>
    <source>
        <strain evidence="4 5">CXB654</strain>
    </source>
</reference>